<sequence length="48" mass="5277">MNNHLKFMVLRGLSFHIEGFMDIDLKLGLLTASSALVMIVTLASLCLV</sequence>
<dbReference type="AlphaFoldDB" id="D3V1S5"/>
<evidence type="ECO:0000256" key="1">
    <source>
        <dbReference type="SAM" id="Phobius"/>
    </source>
</evidence>
<organism evidence="2 3">
    <name type="scientific">Xenorhabdus bovienii (strain SS-2004)</name>
    <name type="common">Xenorhabdus nematophila subsp. bovienii</name>
    <dbReference type="NCBI Taxonomy" id="406818"/>
    <lineage>
        <taxon>Bacteria</taxon>
        <taxon>Pseudomonadati</taxon>
        <taxon>Pseudomonadota</taxon>
        <taxon>Gammaproteobacteria</taxon>
        <taxon>Enterobacterales</taxon>
        <taxon>Morganellaceae</taxon>
        <taxon>Xenorhabdus</taxon>
    </lineage>
</organism>
<dbReference type="EMBL" id="FN667741">
    <property type="protein sequence ID" value="CBJ81619.1"/>
    <property type="molecule type" value="Genomic_DNA"/>
</dbReference>
<keyword evidence="1" id="KW-0812">Transmembrane</keyword>
<feature type="transmembrane region" description="Helical" evidence="1">
    <location>
        <begin position="27"/>
        <end position="47"/>
    </location>
</feature>
<dbReference type="HOGENOM" id="CLU_3159408_0_0_6"/>
<dbReference type="KEGG" id="xbo:XBJ1_2495"/>
<gene>
    <name evidence="2" type="ordered locus">XBJ1_2495</name>
</gene>
<dbReference type="Proteomes" id="UP000002045">
    <property type="component" value="Chromosome"/>
</dbReference>
<keyword evidence="1" id="KW-1133">Transmembrane helix</keyword>
<name>D3V1S5_XENBS</name>
<protein>
    <submittedName>
        <fullName evidence="2">Uncharacterized protein</fullName>
    </submittedName>
</protein>
<proteinExistence type="predicted"/>
<keyword evidence="1" id="KW-0472">Membrane</keyword>
<accession>D3V1S5</accession>
<reference evidence="2" key="1">
    <citation type="journal article" date="2011" name="PLoS ONE">
        <title>The entomopathogenic bacterial endosymbionts xenorhabdus and photorhabdus: convergent lifestyles from divergent genomes.</title>
        <authorList>
            <person name="Chaston J.M."/>
            <person name="Suen G."/>
            <person name="Tucker S.L."/>
            <person name="Andersen A.W."/>
            <person name="Bhasin A."/>
            <person name="Bode E."/>
            <person name="Bode H.B."/>
            <person name="Brachmann A.O."/>
            <person name="Cowles C.E."/>
            <person name="Cowles K.N."/>
            <person name="Darby C."/>
            <person name="de Leon L."/>
            <person name="Drace K."/>
            <person name="Du Z."/>
            <person name="Givaudan A."/>
            <person name="Herbert Tran E.E."/>
            <person name="Jewell K.A."/>
            <person name="Knack J.J."/>
            <person name="Krasomil-Osterfeld K.C."/>
            <person name="Kukor R."/>
            <person name="Lanois A."/>
            <person name="Latreille P."/>
            <person name="Leimgruber N.K."/>
            <person name="Lipke C.M."/>
            <person name="Liu R."/>
            <person name="Lu X."/>
            <person name="Martens E.C."/>
            <person name="Marri P.R."/>
            <person name="Medigue C."/>
            <person name="Menard M.L."/>
            <person name="Miller N.M."/>
            <person name="Morales-Soto N."/>
            <person name="Norton S."/>
            <person name="Ogier J.C."/>
            <person name="Orchard S.S."/>
            <person name="Park D."/>
            <person name="Park Y."/>
            <person name="Qurollo B.A."/>
            <person name="Sugar D.R."/>
            <person name="Richards G.R."/>
            <person name="Rouy Z."/>
            <person name="Slominski B."/>
            <person name="Slominski K."/>
            <person name="Snyder H."/>
            <person name="Tjaden B.C."/>
            <person name="van der Hoeven R."/>
            <person name="Welch R.D."/>
            <person name="Wheeler C."/>
            <person name="Xiang B."/>
            <person name="Barbazuk B."/>
            <person name="Gaudriault S."/>
            <person name="Goodner B."/>
            <person name="Slater S.C."/>
            <person name="Forst S."/>
            <person name="Goldman B.S."/>
            <person name="Goodrich-Blair H."/>
        </authorList>
    </citation>
    <scope>NUCLEOTIDE SEQUENCE [LARGE SCALE GENOMIC DNA]</scope>
    <source>
        <strain evidence="2">SS-2004</strain>
    </source>
</reference>
<evidence type="ECO:0000313" key="2">
    <source>
        <dbReference type="EMBL" id="CBJ81619.1"/>
    </source>
</evidence>
<evidence type="ECO:0000313" key="3">
    <source>
        <dbReference type="Proteomes" id="UP000002045"/>
    </source>
</evidence>